<evidence type="ECO:0000313" key="5">
    <source>
        <dbReference type="EMBL" id="MBO1519193.1"/>
    </source>
</evidence>
<sequence>MCAMSVAVSPDLNMTALVDAMPSGVVWLDGKGRVALANPAAQSMLGEPLQGLLWPEVIKRVFAPQPDDGLQVSLKDGRRVQLAISHIEGQPGQLIQLTDMTPTREWVDQQSHAQRLAALGQMAATLAHQIRTPLSAAMLYGANLAAPHLNNSQREQFQQRLVARLQDIERQISDVLLFARPEQAALADNIDVNTLLADCAEAASPLLAMKGASITTDDYHNVEPCYVLGNAHALKGIMLNLLENGAQAGANELNMSLRCLSNEVEIRVQDNGKGMDDAVLNKVFTPFFTTRSQGTGLGLAAVMAVMRAHQGRVSVQSELGKGSCFSLFFPCSAQHQAPNTR</sequence>
<accession>A0ABS3NF34</accession>
<keyword evidence="3" id="KW-0597">Phosphoprotein</keyword>
<dbReference type="Gene3D" id="3.30.450.20">
    <property type="entry name" value="PAS domain"/>
    <property type="match status" value="1"/>
</dbReference>
<dbReference type="SUPFAM" id="SSF47384">
    <property type="entry name" value="Homodimeric domain of signal transducing histidine kinase"/>
    <property type="match status" value="1"/>
</dbReference>
<dbReference type="InterPro" id="IPR000014">
    <property type="entry name" value="PAS"/>
</dbReference>
<feature type="domain" description="Histidine kinase" evidence="4">
    <location>
        <begin position="125"/>
        <end position="333"/>
    </location>
</feature>
<evidence type="ECO:0000259" key="4">
    <source>
        <dbReference type="PROSITE" id="PS50109"/>
    </source>
</evidence>
<dbReference type="CDD" id="cd00082">
    <property type="entry name" value="HisKA"/>
    <property type="match status" value="1"/>
</dbReference>
<dbReference type="SUPFAM" id="SSF55874">
    <property type="entry name" value="ATPase domain of HSP90 chaperone/DNA topoisomerase II/histidine kinase"/>
    <property type="match status" value="1"/>
</dbReference>
<evidence type="ECO:0000256" key="3">
    <source>
        <dbReference type="ARBA" id="ARBA00022553"/>
    </source>
</evidence>
<dbReference type="InterPro" id="IPR036097">
    <property type="entry name" value="HisK_dim/P_sf"/>
</dbReference>
<gene>
    <name evidence="5" type="ORF">J3U76_06030</name>
</gene>
<dbReference type="InterPro" id="IPR035965">
    <property type="entry name" value="PAS-like_dom_sf"/>
</dbReference>
<dbReference type="Gene3D" id="1.10.287.130">
    <property type="match status" value="1"/>
</dbReference>
<dbReference type="CDD" id="cd00130">
    <property type="entry name" value="PAS"/>
    <property type="match status" value="1"/>
</dbReference>
<dbReference type="SUPFAM" id="SSF55785">
    <property type="entry name" value="PYP-like sensor domain (PAS domain)"/>
    <property type="match status" value="1"/>
</dbReference>
<dbReference type="InterPro" id="IPR003594">
    <property type="entry name" value="HATPase_dom"/>
</dbReference>
<organism evidence="5 6">
    <name type="scientific">Oceanisphaera pacifica</name>
    <dbReference type="NCBI Taxonomy" id="2818389"/>
    <lineage>
        <taxon>Bacteria</taxon>
        <taxon>Pseudomonadati</taxon>
        <taxon>Pseudomonadota</taxon>
        <taxon>Gammaproteobacteria</taxon>
        <taxon>Aeromonadales</taxon>
        <taxon>Aeromonadaceae</taxon>
        <taxon>Oceanisphaera</taxon>
    </lineage>
</organism>
<dbReference type="SMART" id="SM00387">
    <property type="entry name" value="HATPase_c"/>
    <property type="match status" value="1"/>
</dbReference>
<dbReference type="InterPro" id="IPR004358">
    <property type="entry name" value="Sig_transdc_His_kin-like_C"/>
</dbReference>
<dbReference type="InterPro" id="IPR036890">
    <property type="entry name" value="HATPase_C_sf"/>
</dbReference>
<protein>
    <recommendedName>
        <fullName evidence="2">histidine kinase</fullName>
        <ecNumber evidence="2">2.7.13.3</ecNumber>
    </recommendedName>
</protein>
<dbReference type="PRINTS" id="PR00344">
    <property type="entry name" value="BCTRLSENSOR"/>
</dbReference>
<evidence type="ECO:0000256" key="1">
    <source>
        <dbReference type="ARBA" id="ARBA00000085"/>
    </source>
</evidence>
<reference evidence="5 6" key="1">
    <citation type="submission" date="2021-03" db="EMBL/GenBank/DDBJ databases">
        <title>Oceanisphaera sp. nov., isolated from the intestine.</title>
        <authorList>
            <person name="Zhao L.-H."/>
            <person name="Shi L.-F."/>
        </authorList>
    </citation>
    <scope>NUCLEOTIDE SEQUENCE [LARGE SCALE GENOMIC DNA]</scope>
    <source>
        <strain evidence="5 6">DM8</strain>
    </source>
</reference>
<dbReference type="PANTHER" id="PTHR43065">
    <property type="entry name" value="SENSOR HISTIDINE KINASE"/>
    <property type="match status" value="1"/>
</dbReference>
<comment type="caution">
    <text evidence="5">The sequence shown here is derived from an EMBL/GenBank/DDBJ whole genome shotgun (WGS) entry which is preliminary data.</text>
</comment>
<comment type="catalytic activity">
    <reaction evidence="1">
        <text>ATP + protein L-histidine = ADP + protein N-phospho-L-histidine.</text>
        <dbReference type="EC" id="2.7.13.3"/>
    </reaction>
</comment>
<dbReference type="SMART" id="SM00388">
    <property type="entry name" value="HisKA"/>
    <property type="match status" value="1"/>
</dbReference>
<dbReference type="PANTHER" id="PTHR43065:SF29">
    <property type="entry name" value="SENSOR PROTEIN KINASE FLES"/>
    <property type="match status" value="1"/>
</dbReference>
<dbReference type="EMBL" id="JAGDFX010000005">
    <property type="protein sequence ID" value="MBO1519193.1"/>
    <property type="molecule type" value="Genomic_DNA"/>
</dbReference>
<dbReference type="PROSITE" id="PS50109">
    <property type="entry name" value="HIS_KIN"/>
    <property type="match status" value="1"/>
</dbReference>
<dbReference type="EC" id="2.7.13.3" evidence="2"/>
<dbReference type="Proteomes" id="UP000664882">
    <property type="component" value="Unassembled WGS sequence"/>
</dbReference>
<dbReference type="Gene3D" id="3.30.565.10">
    <property type="entry name" value="Histidine kinase-like ATPase, C-terminal domain"/>
    <property type="match status" value="1"/>
</dbReference>
<keyword evidence="6" id="KW-1185">Reference proteome</keyword>
<dbReference type="Pfam" id="PF00512">
    <property type="entry name" value="HisKA"/>
    <property type="match status" value="1"/>
</dbReference>
<dbReference type="RefSeq" id="WP_208005015.1">
    <property type="nucleotide sequence ID" value="NZ_JAGDFX010000005.1"/>
</dbReference>
<dbReference type="Pfam" id="PF13188">
    <property type="entry name" value="PAS_8"/>
    <property type="match status" value="1"/>
</dbReference>
<evidence type="ECO:0000256" key="2">
    <source>
        <dbReference type="ARBA" id="ARBA00012438"/>
    </source>
</evidence>
<dbReference type="InterPro" id="IPR005467">
    <property type="entry name" value="His_kinase_dom"/>
</dbReference>
<proteinExistence type="predicted"/>
<dbReference type="Pfam" id="PF02518">
    <property type="entry name" value="HATPase_c"/>
    <property type="match status" value="1"/>
</dbReference>
<dbReference type="InterPro" id="IPR003661">
    <property type="entry name" value="HisK_dim/P_dom"/>
</dbReference>
<evidence type="ECO:0000313" key="6">
    <source>
        <dbReference type="Proteomes" id="UP000664882"/>
    </source>
</evidence>
<name>A0ABS3NF34_9GAMM</name>